<dbReference type="KEGG" id="vg:14014041"/>
<evidence type="ECO:0000313" key="2">
    <source>
        <dbReference type="Proteomes" id="UP000008024"/>
    </source>
</evidence>
<reference evidence="1 2" key="1">
    <citation type="journal article" date="2012" name="J. Virol.">
        <title>Complete Genome Sequence of the Enterobacter cancerogenus Bacteriophage Enc34.</title>
        <authorList>
            <person name="Kazaks A."/>
            <person name="Dislers A."/>
            <person name="Lipowsky G."/>
            <person name="Nikolajeva V."/>
            <person name="Tars K."/>
        </authorList>
    </citation>
    <scope>NUCLEOTIDE SEQUENCE [LARGE SCALE GENOMIC DNA]</scope>
</reference>
<sequence>MMSITAHQMYITAAKSHLTEAEKVRDAIEHRIQRAAEAGLTNTMVSVVIDNHVPSDETRRQIHVWLEDAGFTIYESVDYHPGSFDVNWSVGPKNAR</sequence>
<name>H6WYK5_9CAUD</name>
<keyword evidence="2" id="KW-1185">Reference proteome</keyword>
<proteinExistence type="predicted"/>
<dbReference type="EMBL" id="JQ340774">
    <property type="protein sequence ID" value="AFB84060.1"/>
    <property type="molecule type" value="Genomic_DNA"/>
</dbReference>
<dbReference type="OrthoDB" id="17896at10239"/>
<dbReference type="Proteomes" id="UP000008024">
    <property type="component" value="Segment"/>
</dbReference>
<organism evidence="1 2">
    <name type="scientific">Hafnia phage Enc34</name>
    <dbReference type="NCBI Taxonomy" id="1150990"/>
    <lineage>
        <taxon>Viruses</taxon>
        <taxon>Duplodnaviria</taxon>
        <taxon>Heunggongvirae</taxon>
        <taxon>Uroviricota</taxon>
        <taxon>Caudoviricetes</taxon>
        <taxon>Casjensviridae</taxon>
        <taxon>Enchivirus</taxon>
        <taxon>Enchivirus Enc34</taxon>
    </lineage>
</organism>
<dbReference type="GeneID" id="14014041"/>
<evidence type="ECO:0000313" key="1">
    <source>
        <dbReference type="EMBL" id="AFB84060.1"/>
    </source>
</evidence>
<dbReference type="RefSeq" id="YP_007007048.1">
    <property type="nucleotide sequence ID" value="NC_019524.2"/>
</dbReference>
<accession>H6WYK5</accession>
<protein>
    <submittedName>
        <fullName evidence="1">Uncharacterized protein</fullName>
    </submittedName>
</protein>